<evidence type="ECO:0000259" key="2">
    <source>
        <dbReference type="Pfam" id="PF13100"/>
    </source>
</evidence>
<dbReference type="AlphaFoldDB" id="A0A9X4N0K6"/>
<evidence type="ECO:0000313" key="4">
    <source>
        <dbReference type="Proteomes" id="UP001152599"/>
    </source>
</evidence>
<dbReference type="RefSeq" id="WP_304420908.1">
    <property type="nucleotide sequence ID" value="NZ_JANCMU010000005.1"/>
</dbReference>
<feature type="chain" id="PRO_5040871023" evidence="1">
    <location>
        <begin position="18"/>
        <end position="527"/>
    </location>
</feature>
<keyword evidence="1" id="KW-0732">Signal</keyword>
<dbReference type="InterPro" id="IPR005653">
    <property type="entry name" value="OstA-like_N"/>
</dbReference>
<reference evidence="3" key="1">
    <citation type="submission" date="2022-07" db="EMBL/GenBank/DDBJ databases">
        <title>Description and genome-wide analysis of Profundicola chukchiensis gen. nov., sp. nov., marine bacteria isolated from bottom sediments of the Chukchi Sea.</title>
        <authorList>
            <person name="Romanenko L."/>
            <person name="Otstavnykh N."/>
            <person name="Kurilenko V."/>
            <person name="Eremeev V."/>
            <person name="Velansky P."/>
            <person name="Mikhailov V."/>
            <person name="Isaeva M."/>
        </authorList>
    </citation>
    <scope>NUCLEOTIDE SEQUENCE</scope>
    <source>
        <strain evidence="3">KMM 9713</strain>
    </source>
</reference>
<name>A0A9X4N0K6_9FLAO</name>
<protein>
    <submittedName>
        <fullName evidence="3">OstA family protein</fullName>
    </submittedName>
</protein>
<dbReference type="EMBL" id="JANCMU010000005">
    <property type="protein sequence ID" value="MDG4946520.1"/>
    <property type="molecule type" value="Genomic_DNA"/>
</dbReference>
<accession>A0A9X4N0K6</accession>
<organism evidence="3 4">
    <name type="scientific">Profundicola chukchiensis</name>
    <dbReference type="NCBI Taxonomy" id="2961959"/>
    <lineage>
        <taxon>Bacteria</taxon>
        <taxon>Pseudomonadati</taxon>
        <taxon>Bacteroidota</taxon>
        <taxon>Flavobacteriia</taxon>
        <taxon>Flavobacteriales</taxon>
        <taxon>Weeksellaceae</taxon>
        <taxon>Profundicola</taxon>
    </lineage>
</organism>
<dbReference type="Proteomes" id="UP001152599">
    <property type="component" value="Unassembled WGS sequence"/>
</dbReference>
<gene>
    <name evidence="3" type="ORF">NMK71_08850</name>
</gene>
<feature type="signal peptide" evidence="1">
    <location>
        <begin position="1"/>
        <end position="17"/>
    </location>
</feature>
<proteinExistence type="predicted"/>
<feature type="domain" description="Organic solvent tolerance-like N-terminal" evidence="2">
    <location>
        <begin position="23"/>
        <end position="176"/>
    </location>
</feature>
<evidence type="ECO:0000313" key="3">
    <source>
        <dbReference type="EMBL" id="MDG4946520.1"/>
    </source>
</evidence>
<dbReference type="Pfam" id="PF13100">
    <property type="entry name" value="OstA_2"/>
    <property type="match status" value="1"/>
</dbReference>
<keyword evidence="4" id="KW-1185">Reference proteome</keyword>
<comment type="caution">
    <text evidence="3">The sequence shown here is derived from an EMBL/GenBank/DDBJ whole genome shotgun (WGS) entry which is preliminary data.</text>
</comment>
<dbReference type="Gene3D" id="2.60.450.10">
    <property type="entry name" value="Lipopolysaccharide (LPS) transport protein A like domain"/>
    <property type="match status" value="3"/>
</dbReference>
<evidence type="ECO:0000256" key="1">
    <source>
        <dbReference type="SAM" id="SignalP"/>
    </source>
</evidence>
<sequence length="527" mass="60859">MFKFFWVLMLLPMMALAQNKPKKIKQIHSNRIQKIPGKYDGNLLLSGKVILEHDGAILRADSVVYYELENYFKAFSNVELDMQENHLASDALEYNGNTKIAKATGDVVLRDSEQTLYTDKLEYNRNTQKAYFNTGGTIVSNNETITSQEGVYDLVTKSIKFDKDVRIVNKDYYIESKNIRHYADGDYMEFFDDTYIQNRKNPNQFIRTTKGKYFLNKKEAFLENRSSVHMDGTVLTADDIYFNQTSGYGKGTGDVLIDNPKEKQFIRGGFGEYFQQQDSGYVTQKAYAVRAFEKDSLYLHADTLMSTKRNEKNLIRAYHKAKFFKSNLQGKADSISFAEDKGVMRFFRKPVVWSGYRQITGDTISVYINTVAERLDSMKVRQNAFAISKTDSITETQFHQMKSREMLGLFVDEQLDWVQGEGNAQTLLYMEEEKKDSTNSNLPPAKDLIGINRSDCGIVEADFEEREINVLACRINAESKVYPPSKLPEDQRKLPDFVWRVDERPQVWRDIFVVDEKGLSEELNTEK</sequence>